<feature type="repeat" description="ANK" evidence="3">
    <location>
        <begin position="224"/>
        <end position="249"/>
    </location>
</feature>
<evidence type="ECO:0008006" key="6">
    <source>
        <dbReference type="Google" id="ProtNLM"/>
    </source>
</evidence>
<dbReference type="PANTHER" id="PTHR24198:SF194">
    <property type="entry name" value="INVERSIN-A"/>
    <property type="match status" value="1"/>
</dbReference>
<proteinExistence type="predicted"/>
<dbReference type="InterPro" id="IPR002110">
    <property type="entry name" value="Ankyrin_rpt"/>
</dbReference>
<name>A0A9P8RQG4_9PEZI</name>
<gene>
    <name evidence="4" type="ORF">GP486_003604</name>
</gene>
<evidence type="ECO:0000313" key="4">
    <source>
        <dbReference type="EMBL" id="KAH0559874.1"/>
    </source>
</evidence>
<dbReference type="Pfam" id="PF12796">
    <property type="entry name" value="Ank_2"/>
    <property type="match status" value="1"/>
</dbReference>
<accession>A0A9P8RQG4</accession>
<dbReference type="Pfam" id="PF00023">
    <property type="entry name" value="Ank"/>
    <property type="match status" value="1"/>
</dbReference>
<dbReference type="AlphaFoldDB" id="A0A9P8RQG4"/>
<evidence type="ECO:0000313" key="5">
    <source>
        <dbReference type="Proteomes" id="UP000750711"/>
    </source>
</evidence>
<dbReference type="Gene3D" id="1.25.40.20">
    <property type="entry name" value="Ankyrin repeat-containing domain"/>
    <property type="match status" value="1"/>
</dbReference>
<sequence length="344" mass="38062">MVQEFESLWRVFTQYNSKGIEDRPPFRDILKFNKKVELAVEVTRKEAWEHVEMLQATKKHSEATLVAQRIASCGQCLQLPNNTTVVDLQTLVRLSENQEDLIAAEHYQERLLELMASIDHQSQRTTEAMEKLWHLYQRSEQKLVSLMASWGLNTTIEFHISPLYRLVRLNGEFMASAELRWRPDPKSADILGRSPLHIAAELNAINTLTALTPHHNSFRRTDHFGRTALSIASGLGHLEAVQLLLERGSINAELSCSRGMTALQAASHGGHLEVVQLLLERGASINAEPSDSTGMTALQAASQGGHLEVVQLLLGGGANAYAEPSNHKGMATALQAASQGGHLE</sequence>
<dbReference type="EMBL" id="JAGHQM010000500">
    <property type="protein sequence ID" value="KAH0559874.1"/>
    <property type="molecule type" value="Genomic_DNA"/>
</dbReference>
<protein>
    <recommendedName>
        <fullName evidence="6">Ankyrin repeat protein</fullName>
    </recommendedName>
</protein>
<keyword evidence="1" id="KW-0677">Repeat</keyword>
<feature type="repeat" description="ANK" evidence="3">
    <location>
        <begin position="293"/>
        <end position="325"/>
    </location>
</feature>
<evidence type="ECO:0000256" key="3">
    <source>
        <dbReference type="PROSITE-ProRule" id="PRU00023"/>
    </source>
</evidence>
<keyword evidence="2 3" id="KW-0040">ANK repeat</keyword>
<evidence type="ECO:0000256" key="1">
    <source>
        <dbReference type="ARBA" id="ARBA00022737"/>
    </source>
</evidence>
<dbReference type="PROSITE" id="PS50088">
    <property type="entry name" value="ANK_REPEAT"/>
    <property type="match status" value="3"/>
</dbReference>
<comment type="caution">
    <text evidence="4">The sequence shown here is derived from an EMBL/GenBank/DDBJ whole genome shotgun (WGS) entry which is preliminary data.</text>
</comment>
<dbReference type="PANTHER" id="PTHR24198">
    <property type="entry name" value="ANKYRIN REPEAT AND PROTEIN KINASE DOMAIN-CONTAINING PROTEIN"/>
    <property type="match status" value="1"/>
</dbReference>
<organism evidence="4 5">
    <name type="scientific">Trichoglossum hirsutum</name>
    <dbReference type="NCBI Taxonomy" id="265104"/>
    <lineage>
        <taxon>Eukaryota</taxon>
        <taxon>Fungi</taxon>
        <taxon>Dikarya</taxon>
        <taxon>Ascomycota</taxon>
        <taxon>Pezizomycotina</taxon>
        <taxon>Geoglossomycetes</taxon>
        <taxon>Geoglossales</taxon>
        <taxon>Geoglossaceae</taxon>
        <taxon>Trichoglossum</taxon>
    </lineage>
</organism>
<keyword evidence="5" id="KW-1185">Reference proteome</keyword>
<evidence type="ECO:0000256" key="2">
    <source>
        <dbReference type="ARBA" id="ARBA00023043"/>
    </source>
</evidence>
<feature type="repeat" description="ANK" evidence="3">
    <location>
        <begin position="258"/>
        <end position="290"/>
    </location>
</feature>
<dbReference type="InterPro" id="IPR036770">
    <property type="entry name" value="Ankyrin_rpt-contain_sf"/>
</dbReference>
<dbReference type="SUPFAM" id="SSF48403">
    <property type="entry name" value="Ankyrin repeat"/>
    <property type="match status" value="1"/>
</dbReference>
<dbReference type="PRINTS" id="PR01415">
    <property type="entry name" value="ANKYRIN"/>
</dbReference>
<reference evidence="4" key="1">
    <citation type="submission" date="2021-03" db="EMBL/GenBank/DDBJ databases">
        <title>Comparative genomics and phylogenomic investigation of the class Geoglossomycetes provide insights into ecological specialization and systematics.</title>
        <authorList>
            <person name="Melie T."/>
            <person name="Pirro S."/>
            <person name="Miller A.N."/>
            <person name="Quandt A."/>
        </authorList>
    </citation>
    <scope>NUCLEOTIDE SEQUENCE</scope>
    <source>
        <strain evidence="4">CAQ_001_2017</strain>
    </source>
</reference>
<dbReference type="PROSITE" id="PS50297">
    <property type="entry name" value="ANK_REP_REGION"/>
    <property type="match status" value="3"/>
</dbReference>
<dbReference type="Proteomes" id="UP000750711">
    <property type="component" value="Unassembled WGS sequence"/>
</dbReference>
<dbReference type="SMART" id="SM00248">
    <property type="entry name" value="ANK"/>
    <property type="match status" value="4"/>
</dbReference>
<feature type="non-terminal residue" evidence="4">
    <location>
        <position position="344"/>
    </location>
</feature>